<reference evidence="9" key="1">
    <citation type="submission" date="2019-03" db="EMBL/GenBank/DDBJ databases">
        <title>Lake Tanganyika Metagenome-Assembled Genomes (MAGs).</title>
        <authorList>
            <person name="Tran P."/>
        </authorList>
    </citation>
    <scope>NUCLEOTIDE SEQUENCE</scope>
    <source>
        <strain evidence="9">M_DeepCast_400m_m2_100</strain>
    </source>
</reference>
<keyword evidence="3 7" id="KW-0732">Signal</keyword>
<dbReference type="InterPro" id="IPR046357">
    <property type="entry name" value="PPIase_dom_sf"/>
</dbReference>
<protein>
    <recommendedName>
        <fullName evidence="2">peptidylprolyl isomerase</fullName>
        <ecNumber evidence="2">5.2.1.8</ecNumber>
    </recommendedName>
</protein>
<dbReference type="InterPro" id="IPR050245">
    <property type="entry name" value="PrsA_foldase"/>
</dbReference>
<dbReference type="Proteomes" id="UP000748308">
    <property type="component" value="Unassembled WGS sequence"/>
</dbReference>
<evidence type="ECO:0000256" key="6">
    <source>
        <dbReference type="PROSITE-ProRule" id="PRU00278"/>
    </source>
</evidence>
<accession>A0A937X7D5</accession>
<dbReference type="InterPro" id="IPR011990">
    <property type="entry name" value="TPR-like_helical_dom_sf"/>
</dbReference>
<evidence type="ECO:0000256" key="2">
    <source>
        <dbReference type="ARBA" id="ARBA00013194"/>
    </source>
</evidence>
<feature type="chain" id="PRO_5037589716" description="peptidylprolyl isomerase" evidence="7">
    <location>
        <begin position="33"/>
        <end position="405"/>
    </location>
</feature>
<dbReference type="PANTHER" id="PTHR47245">
    <property type="entry name" value="PEPTIDYLPROLYL ISOMERASE"/>
    <property type="match status" value="1"/>
</dbReference>
<dbReference type="InterPro" id="IPR000297">
    <property type="entry name" value="PPIase_PpiC"/>
</dbReference>
<keyword evidence="5 6" id="KW-0413">Isomerase</keyword>
<evidence type="ECO:0000256" key="7">
    <source>
        <dbReference type="SAM" id="SignalP"/>
    </source>
</evidence>
<evidence type="ECO:0000256" key="3">
    <source>
        <dbReference type="ARBA" id="ARBA00022729"/>
    </source>
</evidence>
<dbReference type="PANTHER" id="PTHR47245:SF1">
    <property type="entry name" value="FOLDASE PROTEIN PRSA"/>
    <property type="match status" value="1"/>
</dbReference>
<gene>
    <name evidence="9" type="ORF">FJY75_05125</name>
</gene>
<dbReference type="AlphaFoldDB" id="A0A937X7D5"/>
<dbReference type="PROSITE" id="PS50198">
    <property type="entry name" value="PPIC_PPIASE_2"/>
    <property type="match status" value="1"/>
</dbReference>
<sequence>MRAPRDPFLRRAIARLAAGVLALCGFTCGAGAQISGKPDFTAPDLPGGELVVLEIAGEKITAAEVYHKVRLQYPQMPSSGPALGKQAAEMVKQMVNEGCFARLGEERGYERVADVSRLLYLSRSFILSNAAMRRDVWDTVSPSDEEIEGFYAQDPERFLVRGKAWYHEILVGDEALARDLRARLVAGADFGELAAQHSIDPNAAARRGEMPPADKGAAGGRLAGLPEVERLLFEIEPLAISEPLRTERGWHILRVDNRREERHRSLEEVREEVRENLATKRENARYQAVLDSLATVYAVEVHDDALELFHFLQLDDAELFENARGEKEAGRRLRMYEHLIDRFPGSPRRPEALFMIAFETAEKIGDERGGVEAFERFLDEYPSHEMSAAARVMLSELRRKTGERP</sequence>
<comment type="caution">
    <text evidence="9">The sequence shown here is derived from an EMBL/GenBank/DDBJ whole genome shotgun (WGS) entry which is preliminary data.</text>
</comment>
<evidence type="ECO:0000256" key="4">
    <source>
        <dbReference type="ARBA" id="ARBA00023110"/>
    </source>
</evidence>
<evidence type="ECO:0000256" key="1">
    <source>
        <dbReference type="ARBA" id="ARBA00000971"/>
    </source>
</evidence>
<evidence type="ECO:0000256" key="5">
    <source>
        <dbReference type="ARBA" id="ARBA00023235"/>
    </source>
</evidence>
<dbReference type="Gene3D" id="3.10.50.40">
    <property type="match status" value="1"/>
</dbReference>
<dbReference type="EMBL" id="VGIY01000091">
    <property type="protein sequence ID" value="MBM3317213.1"/>
    <property type="molecule type" value="Genomic_DNA"/>
</dbReference>
<name>A0A937X7D5_UNCEI</name>
<feature type="domain" description="PpiC" evidence="8">
    <location>
        <begin position="161"/>
        <end position="257"/>
    </location>
</feature>
<dbReference type="Gene3D" id="1.25.40.10">
    <property type="entry name" value="Tetratricopeptide repeat domain"/>
    <property type="match status" value="1"/>
</dbReference>
<dbReference type="SUPFAM" id="SSF109998">
    <property type="entry name" value="Triger factor/SurA peptide-binding domain-like"/>
    <property type="match status" value="1"/>
</dbReference>
<evidence type="ECO:0000259" key="8">
    <source>
        <dbReference type="PROSITE" id="PS50198"/>
    </source>
</evidence>
<comment type="catalytic activity">
    <reaction evidence="1">
        <text>[protein]-peptidylproline (omega=180) = [protein]-peptidylproline (omega=0)</text>
        <dbReference type="Rhea" id="RHEA:16237"/>
        <dbReference type="Rhea" id="RHEA-COMP:10747"/>
        <dbReference type="Rhea" id="RHEA-COMP:10748"/>
        <dbReference type="ChEBI" id="CHEBI:83833"/>
        <dbReference type="ChEBI" id="CHEBI:83834"/>
        <dbReference type="EC" id="5.2.1.8"/>
    </reaction>
</comment>
<feature type="signal peptide" evidence="7">
    <location>
        <begin position="1"/>
        <end position="32"/>
    </location>
</feature>
<dbReference type="Pfam" id="PF13145">
    <property type="entry name" value="Rotamase_2"/>
    <property type="match status" value="1"/>
</dbReference>
<keyword evidence="4 6" id="KW-0697">Rotamase</keyword>
<organism evidence="9 10">
    <name type="scientific">Eiseniibacteriota bacterium</name>
    <dbReference type="NCBI Taxonomy" id="2212470"/>
    <lineage>
        <taxon>Bacteria</taxon>
        <taxon>Candidatus Eiseniibacteriota</taxon>
    </lineage>
</organism>
<dbReference type="SUPFAM" id="SSF54534">
    <property type="entry name" value="FKBP-like"/>
    <property type="match status" value="1"/>
</dbReference>
<dbReference type="EC" id="5.2.1.8" evidence="2"/>
<evidence type="ECO:0000313" key="9">
    <source>
        <dbReference type="EMBL" id="MBM3317213.1"/>
    </source>
</evidence>
<evidence type="ECO:0000313" key="10">
    <source>
        <dbReference type="Proteomes" id="UP000748308"/>
    </source>
</evidence>
<dbReference type="InterPro" id="IPR027304">
    <property type="entry name" value="Trigger_fact/SurA_dom_sf"/>
</dbReference>
<proteinExistence type="predicted"/>
<dbReference type="GO" id="GO:0003755">
    <property type="term" value="F:peptidyl-prolyl cis-trans isomerase activity"/>
    <property type="evidence" value="ECO:0007669"/>
    <property type="project" value="UniProtKB-KW"/>
</dbReference>